<evidence type="ECO:0000313" key="2">
    <source>
        <dbReference type="EMBL" id="CAB3367893.1"/>
    </source>
</evidence>
<dbReference type="EMBL" id="CADEPI010000034">
    <property type="protein sequence ID" value="CAB3367893.1"/>
    <property type="molecule type" value="Genomic_DNA"/>
</dbReference>
<dbReference type="AlphaFoldDB" id="A0A8S1CJT5"/>
<evidence type="ECO:0000256" key="1">
    <source>
        <dbReference type="SAM" id="SignalP"/>
    </source>
</evidence>
<protein>
    <submittedName>
        <fullName evidence="2">Uncharacterized protein</fullName>
    </submittedName>
</protein>
<dbReference type="Proteomes" id="UP000494165">
    <property type="component" value="Unassembled WGS sequence"/>
</dbReference>
<dbReference type="OrthoDB" id="8187791at2759"/>
<feature type="chain" id="PRO_5035895387" evidence="1">
    <location>
        <begin position="27"/>
        <end position="192"/>
    </location>
</feature>
<keyword evidence="3" id="KW-1185">Reference proteome</keyword>
<organism evidence="2 3">
    <name type="scientific">Cloeon dipterum</name>
    <dbReference type="NCBI Taxonomy" id="197152"/>
    <lineage>
        <taxon>Eukaryota</taxon>
        <taxon>Metazoa</taxon>
        <taxon>Ecdysozoa</taxon>
        <taxon>Arthropoda</taxon>
        <taxon>Hexapoda</taxon>
        <taxon>Insecta</taxon>
        <taxon>Pterygota</taxon>
        <taxon>Palaeoptera</taxon>
        <taxon>Ephemeroptera</taxon>
        <taxon>Pisciforma</taxon>
        <taxon>Baetidae</taxon>
        <taxon>Cloeon</taxon>
    </lineage>
</organism>
<sequence>MNCVTRAKSAVAWVFCIACICYGVNGQSALKAYCFEFTWLGPTFTNETIVNNATCEEIPNSPSVCQDPLVYTYDGSPPNLTNMWVDSELRTRTTCELSKGEVCAKWTFEYNNFLENVTYLCTKVTVDSKWPMTSGCKVQNRGGRRIEVCACETQPGTSGSLVFPCNAGPPSLHQAAPLLLLAVVGVLTLLTR</sequence>
<reference evidence="2 3" key="1">
    <citation type="submission" date="2020-04" db="EMBL/GenBank/DDBJ databases">
        <authorList>
            <person name="Alioto T."/>
            <person name="Alioto T."/>
            <person name="Gomez Garrido J."/>
        </authorList>
    </citation>
    <scope>NUCLEOTIDE SEQUENCE [LARGE SCALE GENOMIC DNA]</scope>
</reference>
<name>A0A8S1CJT5_9INSE</name>
<comment type="caution">
    <text evidence="2">The sequence shown here is derived from an EMBL/GenBank/DDBJ whole genome shotgun (WGS) entry which is preliminary data.</text>
</comment>
<gene>
    <name evidence="2" type="ORF">CLODIP_2_CD04093</name>
</gene>
<proteinExistence type="predicted"/>
<accession>A0A8S1CJT5</accession>
<evidence type="ECO:0000313" key="3">
    <source>
        <dbReference type="Proteomes" id="UP000494165"/>
    </source>
</evidence>
<keyword evidence="1" id="KW-0732">Signal</keyword>
<feature type="signal peptide" evidence="1">
    <location>
        <begin position="1"/>
        <end position="26"/>
    </location>
</feature>